<reference evidence="1 2" key="1">
    <citation type="submission" date="2021-06" db="EMBL/GenBank/DDBJ databases">
        <authorList>
            <person name="Palmer J.M."/>
        </authorList>
    </citation>
    <scope>NUCLEOTIDE SEQUENCE [LARGE SCALE GENOMIC DNA]</scope>
    <source>
        <strain evidence="2">if_2019</strain>
        <tissue evidence="1">Muscle</tissue>
    </source>
</reference>
<comment type="caution">
    <text evidence="1">The sequence shown here is derived from an EMBL/GenBank/DDBJ whole genome shotgun (WGS) entry which is preliminary data.</text>
</comment>
<dbReference type="Proteomes" id="UP001482620">
    <property type="component" value="Unassembled WGS sequence"/>
</dbReference>
<keyword evidence="2" id="KW-1185">Reference proteome</keyword>
<feature type="non-terminal residue" evidence="1">
    <location>
        <position position="1"/>
    </location>
</feature>
<sequence length="83" mass="9311">CTETRDPHLSNEISFIIMAQKRQMTALEALEEITRLSDIDIEDSSDTTVDFDEKEDEQLLLIDLIHDQDAGPSGRAKTLPPIA</sequence>
<accession>A0ABV0VKA4</accession>
<proteinExistence type="predicted"/>
<protein>
    <submittedName>
        <fullName evidence="1">Uncharacterized protein</fullName>
    </submittedName>
</protein>
<dbReference type="EMBL" id="JAHRIQ010107592">
    <property type="protein sequence ID" value="MEQ2256657.1"/>
    <property type="molecule type" value="Genomic_DNA"/>
</dbReference>
<evidence type="ECO:0000313" key="2">
    <source>
        <dbReference type="Proteomes" id="UP001482620"/>
    </source>
</evidence>
<gene>
    <name evidence="1" type="ORF">ILYODFUR_026350</name>
</gene>
<evidence type="ECO:0000313" key="1">
    <source>
        <dbReference type="EMBL" id="MEQ2256657.1"/>
    </source>
</evidence>
<name>A0ABV0VKA4_9TELE</name>
<organism evidence="1 2">
    <name type="scientific">Ilyodon furcidens</name>
    <name type="common">goldbreast splitfin</name>
    <dbReference type="NCBI Taxonomy" id="33524"/>
    <lineage>
        <taxon>Eukaryota</taxon>
        <taxon>Metazoa</taxon>
        <taxon>Chordata</taxon>
        <taxon>Craniata</taxon>
        <taxon>Vertebrata</taxon>
        <taxon>Euteleostomi</taxon>
        <taxon>Actinopterygii</taxon>
        <taxon>Neopterygii</taxon>
        <taxon>Teleostei</taxon>
        <taxon>Neoteleostei</taxon>
        <taxon>Acanthomorphata</taxon>
        <taxon>Ovalentaria</taxon>
        <taxon>Atherinomorphae</taxon>
        <taxon>Cyprinodontiformes</taxon>
        <taxon>Goodeidae</taxon>
        <taxon>Ilyodon</taxon>
    </lineage>
</organism>